<dbReference type="HOGENOM" id="CLU_2689026_0_0_1"/>
<reference evidence="2" key="1">
    <citation type="journal article" date="2013" name="G3 (Bethesda)">
        <title>Comparative genomics of a plant-pathogenic fungus, Pyrenophora tritici-repentis, reveals transduplication and the impact of repeat elements on pathogenicity and population divergence.</title>
        <authorList>
            <person name="Manning V.A."/>
            <person name="Pandelova I."/>
            <person name="Dhillon B."/>
            <person name="Wilhelm L.J."/>
            <person name="Goodwin S.B."/>
            <person name="Berlin A.M."/>
            <person name="Figueroa M."/>
            <person name="Freitag M."/>
            <person name="Hane J.K."/>
            <person name="Henrissat B."/>
            <person name="Holman W.H."/>
            <person name="Kodira C.D."/>
            <person name="Martin J."/>
            <person name="Oliver R.P."/>
            <person name="Robbertse B."/>
            <person name="Schackwitz W."/>
            <person name="Schwartz D.C."/>
            <person name="Spatafora J.W."/>
            <person name="Turgeon B.G."/>
            <person name="Yandava C."/>
            <person name="Young S."/>
            <person name="Zhou S."/>
            <person name="Zeng Q."/>
            <person name="Grigoriev I.V."/>
            <person name="Ma L.-J."/>
            <person name="Ciuffetti L.M."/>
        </authorList>
    </citation>
    <scope>NUCLEOTIDE SEQUENCE [LARGE SCALE GENOMIC DNA]</scope>
    <source>
        <strain evidence="2">Pt-1C-BFP</strain>
    </source>
</reference>
<sequence length="74" mass="8089">MVTSSTCNAKSKVDCRQQVAGRKSQTLDADGEAQYSHAAPRHIKAEDALHDAWVLIENSKVHRDVTLDPGETCP</sequence>
<dbReference type="Proteomes" id="UP000001471">
    <property type="component" value="Unassembled WGS sequence"/>
</dbReference>
<organism evidence="1 2">
    <name type="scientific">Pyrenophora tritici-repentis (strain Pt-1C-BFP)</name>
    <name type="common">Wheat tan spot fungus</name>
    <name type="synonym">Drechslera tritici-repentis</name>
    <dbReference type="NCBI Taxonomy" id="426418"/>
    <lineage>
        <taxon>Eukaryota</taxon>
        <taxon>Fungi</taxon>
        <taxon>Dikarya</taxon>
        <taxon>Ascomycota</taxon>
        <taxon>Pezizomycotina</taxon>
        <taxon>Dothideomycetes</taxon>
        <taxon>Pleosporomycetidae</taxon>
        <taxon>Pleosporales</taxon>
        <taxon>Pleosporineae</taxon>
        <taxon>Pleosporaceae</taxon>
        <taxon>Pyrenophora</taxon>
    </lineage>
</organism>
<dbReference type="AlphaFoldDB" id="B2W423"/>
<proteinExistence type="predicted"/>
<protein>
    <submittedName>
        <fullName evidence="1">Uncharacterized protein</fullName>
    </submittedName>
</protein>
<evidence type="ECO:0000313" key="1">
    <source>
        <dbReference type="EMBL" id="EDU48130.1"/>
    </source>
</evidence>
<dbReference type="EMBL" id="DS231618">
    <property type="protein sequence ID" value="EDU48130.1"/>
    <property type="molecule type" value="Genomic_DNA"/>
</dbReference>
<evidence type="ECO:0000313" key="2">
    <source>
        <dbReference type="Proteomes" id="UP000001471"/>
    </source>
</evidence>
<dbReference type="InParanoid" id="B2W423"/>
<name>B2W423_PYRTR</name>
<gene>
    <name evidence="1" type="ORF">PTRG_05223</name>
</gene>
<accession>B2W423</accession>